<keyword evidence="2" id="KW-0418">Kinase</keyword>
<dbReference type="RefSeq" id="WP_094278843.1">
    <property type="nucleotide sequence ID" value="NZ_NQJF01000010.1"/>
</dbReference>
<protein>
    <submittedName>
        <fullName evidence="2">Polyphosphate/ATP-dependent NAD kinase</fullName>
    </submittedName>
</protein>
<dbReference type="Proteomes" id="UP000243640">
    <property type="component" value="Unassembled WGS sequence"/>
</dbReference>
<accession>A0A235CGX9</accession>
<reference evidence="2 4" key="2">
    <citation type="submission" date="2019-03" db="EMBL/GenBank/DDBJ databases">
        <title>Genomic Encyclopedia of Archaeal and Bacterial Type Strains, Phase II (KMG-II): from individual species to whole genera.</title>
        <authorList>
            <person name="Goeker M."/>
        </authorList>
    </citation>
    <scope>NUCLEOTIDE SEQUENCE [LARGE SCALE GENOMIC DNA]</scope>
    <source>
        <strain evidence="2 4">DSM 15594</strain>
    </source>
</reference>
<dbReference type="InterPro" id="IPR016064">
    <property type="entry name" value="NAD/diacylglycerol_kinase_sf"/>
</dbReference>
<evidence type="ECO:0000313" key="2">
    <source>
        <dbReference type="EMBL" id="TDW58569.1"/>
    </source>
</evidence>
<reference evidence="1 3" key="1">
    <citation type="submission" date="2017-08" db="EMBL/GenBank/DDBJ databases">
        <title>Draft Genome Sequence of the Marine Bacterium Oceanimonas baumannii ATCC 700832.</title>
        <authorList>
            <person name="Mcclelland W.D."/>
            <person name="Brennan M.A."/>
            <person name="Trachtenberg A.M."/>
            <person name="Maclea K.S."/>
        </authorList>
    </citation>
    <scope>NUCLEOTIDE SEQUENCE [LARGE SCALE GENOMIC DNA]</scope>
    <source>
        <strain evidence="1 3">ATCC 700832</strain>
    </source>
</reference>
<gene>
    <name evidence="1" type="ORF">B6S09_12550</name>
    <name evidence="2" type="ORF">LY04_02347</name>
</gene>
<evidence type="ECO:0000313" key="3">
    <source>
        <dbReference type="Proteomes" id="UP000243640"/>
    </source>
</evidence>
<dbReference type="InterPro" id="IPR017438">
    <property type="entry name" value="ATP-NAD_kinase_N"/>
</dbReference>
<dbReference type="InterPro" id="IPR039065">
    <property type="entry name" value="AcoX-like"/>
</dbReference>
<dbReference type="Pfam" id="PF20143">
    <property type="entry name" value="NAD_kinase_C"/>
    <property type="match status" value="1"/>
</dbReference>
<dbReference type="AlphaFoldDB" id="A0A235CGX9"/>
<dbReference type="GO" id="GO:0051287">
    <property type="term" value="F:NAD binding"/>
    <property type="evidence" value="ECO:0007669"/>
    <property type="project" value="UniProtKB-ARBA"/>
</dbReference>
<comment type="caution">
    <text evidence="1">The sequence shown here is derived from an EMBL/GenBank/DDBJ whole genome shotgun (WGS) entry which is preliminary data.</text>
</comment>
<keyword evidence="2" id="KW-0808">Transferase</keyword>
<evidence type="ECO:0000313" key="1">
    <source>
        <dbReference type="EMBL" id="OYD23287.1"/>
    </source>
</evidence>
<dbReference type="PIRSF" id="PIRSF016907">
    <property type="entry name" value="Kin_ATP-NAD"/>
    <property type="match status" value="1"/>
</dbReference>
<dbReference type="SUPFAM" id="SSF111331">
    <property type="entry name" value="NAD kinase/diacylglycerol kinase-like"/>
    <property type="match status" value="1"/>
</dbReference>
<dbReference type="GO" id="GO:0005524">
    <property type="term" value="F:ATP binding"/>
    <property type="evidence" value="ECO:0007669"/>
    <property type="project" value="UniProtKB-ARBA"/>
</dbReference>
<dbReference type="InterPro" id="IPR011386">
    <property type="entry name" value="Put_ATP-NAD_kin"/>
</dbReference>
<proteinExistence type="predicted"/>
<sequence length="373" mass="40017">MKIGFILNPIAGIGGPAGLKGSDGAEIQTRAMALGSEPGSLHRARQTLSALTRAETAIRWLSAGPDMGHALLTVLGFSPERCYQHARPSQARDTRDAAAAMLAAGADLLLFVGGDGTARDLLDSTQGQCPVLGIPAGVKIQSAVYAVSPSSAARVIQELNGRPRWQQSCQQREVMDLDESLLRQGKVSPRLYGYLPVPECGHRLQGAKARHPGRDEAAATAIAHYLHRQMQPDTLYVLGPGSTTYALKQYLGGGTLLGVDVYRNRQPLALDVNRRQLLALESRPPWEVMVTCIGGQGFILGRGNQQIAPELFTAPRHARLRLLATPAKLAELAGRPLLSDSGSAELDQHFNGYHRIVTGPGEETCYPVCAAHY</sequence>
<dbReference type="GO" id="GO:0003951">
    <property type="term" value="F:NAD+ kinase activity"/>
    <property type="evidence" value="ECO:0007669"/>
    <property type="project" value="InterPro"/>
</dbReference>
<dbReference type="PANTHER" id="PTHR40697">
    <property type="entry name" value="ACETOIN CATABOLISM PROTEIN X"/>
    <property type="match status" value="1"/>
</dbReference>
<organism evidence="1 3">
    <name type="scientific">Oceanimonas baumannii</name>
    <dbReference type="NCBI Taxonomy" id="129578"/>
    <lineage>
        <taxon>Bacteria</taxon>
        <taxon>Pseudomonadati</taxon>
        <taxon>Pseudomonadota</taxon>
        <taxon>Gammaproteobacteria</taxon>
        <taxon>Aeromonadales</taxon>
        <taxon>Aeromonadaceae</taxon>
        <taxon>Oceanimonas</taxon>
    </lineage>
</organism>
<dbReference type="InterPro" id="IPR002504">
    <property type="entry name" value="NADK"/>
</dbReference>
<dbReference type="Gene3D" id="3.40.50.10330">
    <property type="entry name" value="Probable inorganic polyphosphate/atp-NAD kinase, domain 1"/>
    <property type="match status" value="1"/>
</dbReference>
<dbReference type="EMBL" id="NQJF01000010">
    <property type="protein sequence ID" value="OYD23287.1"/>
    <property type="molecule type" value="Genomic_DNA"/>
</dbReference>
<evidence type="ECO:0000313" key="4">
    <source>
        <dbReference type="Proteomes" id="UP000295058"/>
    </source>
</evidence>
<dbReference type="EMBL" id="SODO01000008">
    <property type="protein sequence ID" value="TDW58569.1"/>
    <property type="molecule type" value="Genomic_DNA"/>
</dbReference>
<dbReference type="Proteomes" id="UP000295058">
    <property type="component" value="Unassembled WGS sequence"/>
</dbReference>
<dbReference type="Pfam" id="PF01513">
    <property type="entry name" value="NAD_kinase"/>
    <property type="match status" value="1"/>
</dbReference>
<dbReference type="GO" id="GO:0006741">
    <property type="term" value="P:NADP+ biosynthetic process"/>
    <property type="evidence" value="ECO:0007669"/>
    <property type="project" value="InterPro"/>
</dbReference>
<name>A0A235CGX9_9GAMM</name>
<keyword evidence="4" id="KW-1185">Reference proteome</keyword>
<dbReference type="OrthoDB" id="5511344at2"/>
<dbReference type="PANTHER" id="PTHR40697:SF2">
    <property type="entry name" value="ATP-NAD KINASE-RELATED"/>
    <property type="match status" value="1"/>
</dbReference>